<dbReference type="InterPro" id="IPR002182">
    <property type="entry name" value="NB-ARC"/>
</dbReference>
<comment type="similarity">
    <text evidence="1">Belongs to the disease resistance NB-LRR family.</text>
</comment>
<dbReference type="PANTHER" id="PTHR33463">
    <property type="entry name" value="NB-ARC DOMAIN-CONTAINING PROTEIN-RELATED"/>
    <property type="match status" value="1"/>
</dbReference>
<dbReference type="InterPro" id="IPR003593">
    <property type="entry name" value="AAA+_ATPase"/>
</dbReference>
<dbReference type="PRINTS" id="PR00364">
    <property type="entry name" value="DISEASERSIST"/>
</dbReference>
<keyword evidence="4" id="KW-0067">ATP-binding</keyword>
<evidence type="ECO:0000313" key="8">
    <source>
        <dbReference type="Proteomes" id="UP001174677"/>
    </source>
</evidence>
<feature type="coiled-coil region" evidence="5">
    <location>
        <begin position="40"/>
        <end position="102"/>
    </location>
</feature>
<evidence type="ECO:0000259" key="6">
    <source>
        <dbReference type="SMART" id="SM00382"/>
    </source>
</evidence>
<keyword evidence="5" id="KW-0175">Coiled coil</keyword>
<keyword evidence="8" id="KW-1185">Reference proteome</keyword>
<dbReference type="InterPro" id="IPR027417">
    <property type="entry name" value="P-loop_NTPase"/>
</dbReference>
<keyword evidence="3" id="KW-0611">Plant defense</keyword>
<dbReference type="Gene3D" id="3.80.10.10">
    <property type="entry name" value="Ribonuclease Inhibitor"/>
    <property type="match status" value="9"/>
</dbReference>
<dbReference type="Proteomes" id="UP001174677">
    <property type="component" value="Chromosome 3"/>
</dbReference>
<dbReference type="EMBL" id="JARPOI010000003">
    <property type="protein sequence ID" value="KAJ9185578.1"/>
    <property type="molecule type" value="Genomic_DNA"/>
</dbReference>
<dbReference type="InterPro" id="IPR042197">
    <property type="entry name" value="Apaf_helical"/>
</dbReference>
<dbReference type="InterPro" id="IPR057135">
    <property type="entry name" value="At4g27190-like_LRR"/>
</dbReference>
<comment type="caution">
    <text evidence="7">The sequence shown here is derived from an EMBL/GenBank/DDBJ whole genome shotgun (WGS) entry which is preliminary data.</text>
</comment>
<protein>
    <recommendedName>
        <fullName evidence="6">AAA+ ATPase domain-containing protein</fullName>
    </recommendedName>
</protein>
<evidence type="ECO:0000256" key="5">
    <source>
        <dbReference type="SAM" id="Coils"/>
    </source>
</evidence>
<dbReference type="SUPFAM" id="SSF52047">
    <property type="entry name" value="RNI-like"/>
    <property type="match status" value="4"/>
</dbReference>
<evidence type="ECO:0000256" key="2">
    <source>
        <dbReference type="ARBA" id="ARBA00022741"/>
    </source>
</evidence>
<dbReference type="SMART" id="SM00382">
    <property type="entry name" value="AAA"/>
    <property type="match status" value="1"/>
</dbReference>
<organism evidence="7 8">
    <name type="scientific">Hevea brasiliensis</name>
    <name type="common">Para rubber tree</name>
    <name type="synonym">Siphonia brasiliensis</name>
    <dbReference type="NCBI Taxonomy" id="3981"/>
    <lineage>
        <taxon>Eukaryota</taxon>
        <taxon>Viridiplantae</taxon>
        <taxon>Streptophyta</taxon>
        <taxon>Embryophyta</taxon>
        <taxon>Tracheophyta</taxon>
        <taxon>Spermatophyta</taxon>
        <taxon>Magnoliopsida</taxon>
        <taxon>eudicotyledons</taxon>
        <taxon>Gunneridae</taxon>
        <taxon>Pentapetalae</taxon>
        <taxon>rosids</taxon>
        <taxon>fabids</taxon>
        <taxon>Malpighiales</taxon>
        <taxon>Euphorbiaceae</taxon>
        <taxon>Crotonoideae</taxon>
        <taxon>Micrandreae</taxon>
        <taxon>Hevea</taxon>
    </lineage>
</organism>
<feature type="domain" description="AAA+ ATPase" evidence="6">
    <location>
        <begin position="178"/>
        <end position="313"/>
    </location>
</feature>
<evidence type="ECO:0000256" key="3">
    <source>
        <dbReference type="ARBA" id="ARBA00022821"/>
    </source>
</evidence>
<dbReference type="Gene3D" id="3.40.50.300">
    <property type="entry name" value="P-loop containing nucleotide triphosphate hydrolases"/>
    <property type="match status" value="1"/>
</dbReference>
<evidence type="ECO:0000256" key="4">
    <source>
        <dbReference type="ARBA" id="ARBA00022840"/>
    </source>
</evidence>
<dbReference type="SUPFAM" id="SSF52058">
    <property type="entry name" value="L domain-like"/>
    <property type="match status" value="2"/>
</dbReference>
<gene>
    <name evidence="7" type="ORF">P3X46_005194</name>
</gene>
<reference evidence="7" key="1">
    <citation type="journal article" date="2023" name="Plant Biotechnol. J.">
        <title>Chromosome-level wild Hevea brasiliensis genome provides new tools for genomic-assisted breeding and valuable loci to elevate rubber yield.</title>
        <authorList>
            <person name="Cheng H."/>
            <person name="Song X."/>
            <person name="Hu Y."/>
            <person name="Wu T."/>
            <person name="Yang Q."/>
            <person name="An Z."/>
            <person name="Feng S."/>
            <person name="Deng Z."/>
            <person name="Wu W."/>
            <person name="Zeng X."/>
            <person name="Tu M."/>
            <person name="Wang X."/>
            <person name="Huang H."/>
        </authorList>
    </citation>
    <scope>NUCLEOTIDE SEQUENCE</scope>
    <source>
        <strain evidence="7">MT/VB/25A 57/8</strain>
    </source>
</reference>
<dbReference type="Pfam" id="PF23247">
    <property type="entry name" value="LRR_RPS2"/>
    <property type="match status" value="8"/>
</dbReference>
<dbReference type="PANTHER" id="PTHR33463:SF203">
    <property type="entry name" value="AAA+ ATPASE DOMAIN-CONTAINING PROTEIN"/>
    <property type="match status" value="1"/>
</dbReference>
<accession>A0ABQ9N1F0</accession>
<name>A0ABQ9N1F0_HEVBR</name>
<dbReference type="InterPro" id="IPR050905">
    <property type="entry name" value="Plant_NBS-LRR"/>
</dbReference>
<dbReference type="Gene3D" id="1.10.8.430">
    <property type="entry name" value="Helical domain of apoptotic protease-activating factors"/>
    <property type="match status" value="1"/>
</dbReference>
<dbReference type="Pfam" id="PF00931">
    <property type="entry name" value="NB-ARC"/>
    <property type="match status" value="1"/>
</dbReference>
<keyword evidence="2" id="KW-0547">Nucleotide-binding</keyword>
<dbReference type="SUPFAM" id="SSF52540">
    <property type="entry name" value="P-loop containing nucleoside triphosphate hydrolases"/>
    <property type="match status" value="1"/>
</dbReference>
<evidence type="ECO:0000313" key="7">
    <source>
        <dbReference type="EMBL" id="KAJ9185578.1"/>
    </source>
</evidence>
<proteinExistence type="inferred from homology"/>
<evidence type="ECO:0000256" key="1">
    <source>
        <dbReference type="ARBA" id="ARBA00008894"/>
    </source>
</evidence>
<sequence length="2617" mass="298431">MVLDMFISIFTEIIKDPIMQFVVVPIKRHISYPFTYKTKVERLQDEAQQLNSKRDRLQQSVADASRRGEEIYDDVSKWLISAGEAIQEAEQLIQAKEQAKERCFIGLCPNLKTRYHLSKKAEKKASLIGKLRNQDGLESISHPQPPKQKVAPSVYDREELPSRVSILKEIMDSLRDPDLNMIGVYGMGGVGKTTLAREVHRRAQYDKLFDVVIFVTVSQSLELRRIQAEVAEVLGLDLHEEGILLRANRLYERLNKEKILIILDDIWTKLQLEEVGIPFGPDCNGCKILLTSRRRDVCHRMGAQKVLELEVLREEESWNLFKITVSVADGQEPKLPPLATEIAKKCAGLPLLILKVATDLQMKESYMWDDKLKQLSDLDNEEIQNKVHLVLKLSYDNLPRSELRSFFLLCGLFGQSNIQIQNLLKYVMGVGLFKHIATVKDARNKVYTLIDELKAECLLLDGDMNGYVKMHDIVRDTALLIASKEQHIFIGTSGAGLGDLPTKDCTRISIPYCDIQALPQGMECPKADLLSVFTEDLSLDIPQLIFDGIRRLKVVDFTGMCFMSLPSSLGFLTDLHSLCLHRCHLDDIAIIGELKQLEVLSLADSYIVELPRQIEQLSRLKLLDIGNCSNLKVIPANVLSKFSMLEELYVSNSFVEWEAEAISNQGNASLAELEGLSHLRTLEIQVVDAKIIPKALFFNGLESYRILIGDVWDWHGNFETSRTLKLMLKTSSYLEHGIRVLLRETEDLYLDEVRGIENVLYDIDGEGFPRLKHFHFQNDVLIQRIISSPKWAPYPAFPILESLFLENLMNLETICHGQLARGSFSQLRTLEVRKCQILEAMIIDESEYNNEVVEFNQLRSLKLNDLPNLRSFCWKMKMATGTEARQKQLTACPLEEIVSEDELGAELSFFNRMVSFPNLEELQLTSIACERIWNDQLSATCSNLTSLTVERCNNLKHLFTTSIVKCLLQLKKLKIKECNSMEEILLTEELVEEEEEERINKTAFSKLESLHLSFLRHLSRFCTGYSIEFQCLQELTICECSALVTFVAKADTKRNTEIQPLFDEMVSFSKLEVLYIKNMNNLKNIWHNQLAADSFCKLKSLSINSCSRLVTVFPLAVLERFLRLEKLDLSYCASVQEIYQLQGYNVREVGVAAAFELRDLHILNCNSLKHIWTKDPQGVFTFQNLKSVYVGECNVLKNIFPASIAQGLLKLEKLELSRCKEVEEIVAQEEGVDLKNIFPQLLFLKFLRLPKLRSLYSGGTTNTFEWPKLKFLEVRNCHKVRKFGSEISDEKEVGQQSIPIEKPLFFLGKVSPKLEELTLGHKDLSAIQHGLLPFQCFSKLRVLNLFSLRDESRPFLILLLKRVSHLDKISVSFSHLEELFSREGLVGEEEHAIARILTQVKNLELSVLDNLKCIWNQDSRVQPLLLCLQTLKVSNCGSLINVAPSSSSSFLSLTTLEVNSCRRLKNLIMASTAKSMVQLSKMIVHFCEAMTEIVASDGEHNEDEIIFCKLKYLELSGLSSLTSFCTGNQVFNFPSLEIVIVESCFRMKKFSGGFLITPKLRGIRLNKYADKQHWEGNLNETMACQLTNMQVGTHFQVSGYPELWNGKIQGKLFHNVEILTVNTRTFTSNAISAHLLQFLNKLRQINVTDSDSLEVVFDLEGLSSDNGHVGLLPRLSELKLMNLPMLRQLWNKHPHGILDFKCLRWLKIENCSSLKYIFTGSMALCLSQLQYVELKYCNMMEGIIEVEEANKMIFPSLKSMILECLPKFSNFCSRSSNLECPSLEKMSIYDCPSMKTFFSTLLREQKPKGNGEGREQRQDKEEFDVPFSHKVFPKLEELWLDSKSFKMLLQSEFLTEFFSKLKVVALRFFPDKSCASLFRFLPKLPNLEELGVRDCSLKELFVLKGLGGEQKDTITPSRIRALKLDNLGDLINLAPSSATFQNLTTLEVRNCNELKNMVTSTAAKSMVQLETLTVKSCDMLMEIVGGERETTEEIVFTKLKTLKLKYLQSLTSFCLGSYTLKFPSLEQVIVHGCPNLRIFSPGVLSTPKLQSVKVAWRKLHLERDLNATIEHSYEKAIGFKGISHVKLSDFPMLKENWNCEFPFKRMYNLESLVVDECAFFSNAISSNLLKHARNTLKELAVESCDSVEEVFDLEGLNADGGHLGLTRNLSELRLIDLPRLRHVWNKDPQGFLSFKNLKLLQVHNCSNLANIFTLSMALGLVNLQHMEVKRCRMVEHIIRKEADYEIGRDRTIFPSLHSISIECLPNLSCFYSARDVLKCPSLKKIDVVDCPKMELLASAFRYEQDSSVIVEGSEESVYKGDVDISMAAFFGGKVAIPSLEELKVEWKTMKNMWPEKFQSMFLSGLKGIELTCYPGGCALLPTDFFQILINLEKLVLRDASLEEKTFHEANIGEQVHPESCKVPMLKHLMEKDSQQVPASQYLETETMDCGRLKILLPFTVSFENLTTLEVSNCQGLINLMTSITSRSLVQLRRMKVEKCEMMQEIVASETDDEEEEICFSQLQYLELHDLPRLTSFCSGNPAFNFPSLEEVIIRACPNMKIFAKEVLSTPKLWRVQTGKHKYEWEWEGSINNTIEALFTHTNAEEIGEASVHTRELQ</sequence>
<dbReference type="InterPro" id="IPR032675">
    <property type="entry name" value="LRR_dom_sf"/>
</dbReference>